<sequence length="711" mass="78575">MSATLTTPSATPNEDAATGNTSGYRHDLDGLRGIAIALVAVFHVWFGRVSGGVDVFLTLSGYFFVASLLKHVLATGAPTVGWNRAVNPWPRLWRLVRRLLPALVLVLVFITAMIALVMPKTRWGPLGSEVQASALYYQNWHLALDSQDYQAADSANSPMQHLWSMSMQGQFFLVTLLAALTLGGVLKLVGRRFAFFTDPRVVRGIVGGALLAVGVVSFAWATYRHGVNQPFNYYDTIARLWEPLVGGLLAVWLPRVAVAVWLRVAVGVTALGLIVTCGWWIDGVTSYPAAWALVPVGATLALIWIGSPTTRPTPTSDPGPVSTLLAHRWPVWLGSIAYALYLWHWPLLIFYLTWRYQDSVSWWEGTLILAVSVVLAWATTRWIEAPLRSGRGGGFSQLYRRGLTIVLIVATVIAGATVAVWQYNAATATVNTENLDPRLYPGARAFLDGAPVPHVEAEPRPEVADKDWPITSYDSIISGWKDPSIKVGVYGDPAATRTVALVGGSHAEQWITALNAIGKQRHFKVTTYLKVGCALTTEHVFIWFGQKYYQCNDWSRRVMDRLAVDKPDVVFTNSTRPVEGAGRGDYVPKDYTEIFDQFRERGQRVVAVRDNPWAVGELKPPECLAEGRKPQVCGVDRARAMAPTDPTDAIASRYPNMAFLDYTDAMCTQTYCPAVVGNVLLWHDYHHLTATFVRTLIPAVDNDLQAALRWW</sequence>
<dbReference type="OrthoDB" id="3404679at2"/>
<feature type="transmembrane region" description="Helical" evidence="1">
    <location>
        <begin position="99"/>
        <end position="118"/>
    </location>
</feature>
<dbReference type="GO" id="GO:0016747">
    <property type="term" value="F:acyltransferase activity, transferring groups other than amino-acyl groups"/>
    <property type="evidence" value="ECO:0007669"/>
    <property type="project" value="InterPro"/>
</dbReference>
<feature type="domain" description="Acyltransferase 3" evidence="2">
    <location>
        <begin position="26"/>
        <end position="380"/>
    </location>
</feature>
<dbReference type="EMBL" id="BANX01000008">
    <property type="protein sequence ID" value="GAC67476.1"/>
    <property type="molecule type" value="Genomic_DNA"/>
</dbReference>
<feature type="transmembrane region" description="Helical" evidence="1">
    <location>
        <begin position="260"/>
        <end position="281"/>
    </location>
</feature>
<dbReference type="PANTHER" id="PTHR23028:SF53">
    <property type="entry name" value="ACYL_TRANSF_3 DOMAIN-CONTAINING PROTEIN"/>
    <property type="match status" value="1"/>
</dbReference>
<feature type="transmembrane region" description="Helical" evidence="1">
    <location>
        <begin position="59"/>
        <end position="78"/>
    </location>
</feature>
<dbReference type="Pfam" id="PF19040">
    <property type="entry name" value="SGNH"/>
    <property type="match status" value="1"/>
</dbReference>
<dbReference type="eggNOG" id="COG1835">
    <property type="taxonomic scope" value="Bacteria"/>
</dbReference>
<feature type="transmembrane region" description="Helical" evidence="1">
    <location>
        <begin position="360"/>
        <end position="383"/>
    </location>
</feature>
<keyword evidence="1" id="KW-0812">Transmembrane</keyword>
<gene>
    <name evidence="4" type="ORF">GS4_08_00600</name>
</gene>
<dbReference type="Proteomes" id="UP000011666">
    <property type="component" value="Unassembled WGS sequence"/>
</dbReference>
<feature type="transmembrane region" description="Helical" evidence="1">
    <location>
        <begin position="287"/>
        <end position="306"/>
    </location>
</feature>
<feature type="transmembrane region" description="Helical" evidence="1">
    <location>
        <begin position="403"/>
        <end position="423"/>
    </location>
</feature>
<keyword evidence="4" id="KW-0808">Transferase</keyword>
<feature type="domain" description="SGNH" evidence="3">
    <location>
        <begin position="487"/>
        <end position="701"/>
    </location>
</feature>
<dbReference type="InterPro" id="IPR043968">
    <property type="entry name" value="SGNH"/>
</dbReference>
<feature type="transmembrane region" description="Helical" evidence="1">
    <location>
        <begin position="331"/>
        <end position="354"/>
    </location>
</feature>
<dbReference type="STRING" id="1223545.GS4_08_00600"/>
<feature type="transmembrane region" description="Helical" evidence="1">
    <location>
        <begin position="30"/>
        <end position="47"/>
    </location>
</feature>
<dbReference type="PANTHER" id="PTHR23028">
    <property type="entry name" value="ACETYLTRANSFERASE"/>
    <property type="match status" value="1"/>
</dbReference>
<evidence type="ECO:0000313" key="5">
    <source>
        <dbReference type="Proteomes" id="UP000011666"/>
    </source>
</evidence>
<feature type="transmembrane region" description="Helical" evidence="1">
    <location>
        <begin position="171"/>
        <end position="189"/>
    </location>
</feature>
<organism evidence="4 5">
    <name type="scientific">Gordonia soli NBRC 108243</name>
    <dbReference type="NCBI Taxonomy" id="1223545"/>
    <lineage>
        <taxon>Bacteria</taxon>
        <taxon>Bacillati</taxon>
        <taxon>Actinomycetota</taxon>
        <taxon>Actinomycetes</taxon>
        <taxon>Mycobacteriales</taxon>
        <taxon>Gordoniaceae</taxon>
        <taxon>Gordonia</taxon>
    </lineage>
</organism>
<evidence type="ECO:0000313" key="4">
    <source>
        <dbReference type="EMBL" id="GAC67476.1"/>
    </source>
</evidence>
<reference evidence="4 5" key="1">
    <citation type="submission" date="2013-01" db="EMBL/GenBank/DDBJ databases">
        <title>Whole genome shotgun sequence of Gordonia soli NBRC 108243.</title>
        <authorList>
            <person name="Isaki-Nakamura S."/>
            <person name="Hosoyama A."/>
            <person name="Tsuchikane K."/>
            <person name="Ando Y."/>
            <person name="Baba S."/>
            <person name="Ohji S."/>
            <person name="Hamada M."/>
            <person name="Tamura T."/>
            <person name="Yamazoe A."/>
            <person name="Yamazaki S."/>
            <person name="Fujita N."/>
        </authorList>
    </citation>
    <scope>NUCLEOTIDE SEQUENCE [LARGE SCALE GENOMIC DNA]</scope>
    <source>
        <strain evidence="4 5">NBRC 108243</strain>
    </source>
</reference>
<dbReference type="InterPro" id="IPR050879">
    <property type="entry name" value="Acyltransferase_3"/>
</dbReference>
<feature type="transmembrane region" description="Helical" evidence="1">
    <location>
        <begin position="201"/>
        <end position="221"/>
    </location>
</feature>
<dbReference type="Pfam" id="PF01757">
    <property type="entry name" value="Acyl_transf_3"/>
    <property type="match status" value="1"/>
</dbReference>
<keyword evidence="1" id="KW-0472">Membrane</keyword>
<dbReference type="RefSeq" id="WP_007618708.1">
    <property type="nucleotide sequence ID" value="NZ_BANX01000008.1"/>
</dbReference>
<keyword evidence="1" id="KW-1133">Transmembrane helix</keyword>
<keyword evidence="4" id="KW-0012">Acyltransferase</keyword>
<proteinExistence type="predicted"/>
<protein>
    <submittedName>
        <fullName evidence="4">Putative acyltransferase</fullName>
    </submittedName>
</protein>
<dbReference type="GO" id="GO:0009103">
    <property type="term" value="P:lipopolysaccharide biosynthetic process"/>
    <property type="evidence" value="ECO:0007669"/>
    <property type="project" value="TreeGrafter"/>
</dbReference>
<accession>M0QGQ7</accession>
<dbReference type="AlphaFoldDB" id="M0QGQ7"/>
<dbReference type="InterPro" id="IPR002656">
    <property type="entry name" value="Acyl_transf_3_dom"/>
</dbReference>
<evidence type="ECO:0000259" key="2">
    <source>
        <dbReference type="Pfam" id="PF01757"/>
    </source>
</evidence>
<evidence type="ECO:0000259" key="3">
    <source>
        <dbReference type="Pfam" id="PF19040"/>
    </source>
</evidence>
<keyword evidence="5" id="KW-1185">Reference proteome</keyword>
<name>M0QGQ7_9ACTN</name>
<comment type="caution">
    <text evidence="4">The sequence shown here is derived from an EMBL/GenBank/DDBJ whole genome shotgun (WGS) entry which is preliminary data.</text>
</comment>
<dbReference type="GO" id="GO:0016020">
    <property type="term" value="C:membrane"/>
    <property type="evidence" value="ECO:0007669"/>
    <property type="project" value="TreeGrafter"/>
</dbReference>
<evidence type="ECO:0000256" key="1">
    <source>
        <dbReference type="SAM" id="Phobius"/>
    </source>
</evidence>